<dbReference type="SMART" id="SM01027">
    <property type="entry name" value="Beta-Casp"/>
    <property type="match status" value="1"/>
</dbReference>
<sequence>MAFVQSFGAAEVVTGSCHLLKIKSGPRILVDCGMFQGNDEEEKNYEPFGFDPKKVDVLLITHAHLDHVGRIPKLVKEGFDGIIVATKPTFELAQVVLLDSAHLMEEEYRTRYRKAQRRGEEKKVPQPLYTTEDVEDVYLLTHIHAKYDKPLKIAKGVKVTFRNAGHILGSATVEISYKEEGEERKVVFSGDLGNKNDIVMPFIENVSRADTLFIESTYGDRNHKNIKDTIAEFKSAVRKTLLNRGNVIIPSFAIERTQEVLCVLKDMYRKRELPHCKVFVDSPMAIKATYLFSKFHRELGPKCNRFYQEDGDVFGFPYLRFTSDVEDSKKINEIERGAIIIAGSGMCTGGRILHHFKNRLWNERNCVIFVGFQAEGTLGRYIVDGAKWVRIYHEDIRIRAKIHTINGFSAHADQRELIEWMQGFKKLGKVCLVHGEREKEIVFRKEIKKRLGKKAHIVKPKEKIYL</sequence>
<proteinExistence type="predicted"/>
<feature type="domain" description="Metallo-beta-lactamase" evidence="2">
    <location>
        <begin position="14"/>
        <end position="221"/>
    </location>
</feature>
<dbReference type="RefSeq" id="WP_286336939.1">
    <property type="nucleotide sequence ID" value="NZ_AP027370.1"/>
</dbReference>
<protein>
    <submittedName>
        <fullName evidence="4">MBL fold metallo-hydrolase</fullName>
    </submittedName>
</protein>
<accession>A0ABM8FJD9</accession>
<dbReference type="PANTHER" id="PTHR11203">
    <property type="entry name" value="CLEAVAGE AND POLYADENYLATION SPECIFICITY FACTOR FAMILY MEMBER"/>
    <property type="match status" value="1"/>
</dbReference>
<dbReference type="InterPro" id="IPR001279">
    <property type="entry name" value="Metallo-B-lactamas"/>
</dbReference>
<name>A0ABM8FJD9_9BACT</name>
<evidence type="ECO:0000259" key="3">
    <source>
        <dbReference type="SMART" id="SM01027"/>
    </source>
</evidence>
<keyword evidence="5" id="KW-1185">Reference proteome</keyword>
<evidence type="ECO:0000256" key="1">
    <source>
        <dbReference type="ARBA" id="ARBA00022801"/>
    </source>
</evidence>
<evidence type="ECO:0000259" key="2">
    <source>
        <dbReference type="SMART" id="SM00849"/>
    </source>
</evidence>
<dbReference type="SMART" id="SM00849">
    <property type="entry name" value="Lactamase_B"/>
    <property type="match status" value="1"/>
</dbReference>
<dbReference type="InterPro" id="IPR036866">
    <property type="entry name" value="RibonucZ/Hydroxyglut_hydro"/>
</dbReference>
<reference evidence="4 5" key="1">
    <citation type="submission" date="2023-03" db="EMBL/GenBank/DDBJ databases">
        <title>Description of Hydrogenimonas sp. ISO32.</title>
        <authorList>
            <person name="Mino S."/>
            <person name="Fukazawa S."/>
            <person name="Sawabe T."/>
        </authorList>
    </citation>
    <scope>NUCLEOTIDE SEQUENCE [LARGE SCALE GENOMIC DNA]</scope>
    <source>
        <strain evidence="4 5">ISO32</strain>
    </source>
</reference>
<dbReference type="Pfam" id="PF07521">
    <property type="entry name" value="RMMBL"/>
    <property type="match status" value="1"/>
</dbReference>
<dbReference type="Pfam" id="PF10996">
    <property type="entry name" value="Beta-Casp"/>
    <property type="match status" value="1"/>
</dbReference>
<dbReference type="InterPro" id="IPR022712">
    <property type="entry name" value="Beta_Casp"/>
</dbReference>
<dbReference type="PANTHER" id="PTHR11203:SF37">
    <property type="entry name" value="INTEGRATOR COMPLEX SUBUNIT 11"/>
    <property type="match status" value="1"/>
</dbReference>
<dbReference type="EMBL" id="AP027370">
    <property type="protein sequence ID" value="BDY11723.1"/>
    <property type="molecule type" value="Genomic_DNA"/>
</dbReference>
<feature type="domain" description="Beta-Casp" evidence="3">
    <location>
        <begin position="257"/>
        <end position="382"/>
    </location>
</feature>
<dbReference type="Proteomes" id="UP001321445">
    <property type="component" value="Chromosome"/>
</dbReference>
<gene>
    <name evidence="4" type="ORF">HCR_00350</name>
</gene>
<dbReference type="InterPro" id="IPR011108">
    <property type="entry name" value="RMMBL"/>
</dbReference>
<dbReference type="Pfam" id="PF00753">
    <property type="entry name" value="Lactamase_B"/>
    <property type="match status" value="1"/>
</dbReference>
<dbReference type="Gene3D" id="3.60.15.10">
    <property type="entry name" value="Ribonuclease Z/Hydroxyacylglutathione hydrolase-like"/>
    <property type="match status" value="1"/>
</dbReference>
<dbReference type="CDD" id="cd16295">
    <property type="entry name" value="TTHA0252-CPSF-like_MBL-fold"/>
    <property type="match status" value="1"/>
</dbReference>
<dbReference type="InterPro" id="IPR050698">
    <property type="entry name" value="MBL"/>
</dbReference>
<evidence type="ECO:0000313" key="5">
    <source>
        <dbReference type="Proteomes" id="UP001321445"/>
    </source>
</evidence>
<organism evidence="4 5">
    <name type="scientific">Hydrogenimonas cancrithermarum</name>
    <dbReference type="NCBI Taxonomy" id="2993563"/>
    <lineage>
        <taxon>Bacteria</taxon>
        <taxon>Pseudomonadati</taxon>
        <taxon>Campylobacterota</taxon>
        <taxon>Epsilonproteobacteria</taxon>
        <taxon>Campylobacterales</taxon>
        <taxon>Hydrogenimonadaceae</taxon>
        <taxon>Hydrogenimonas</taxon>
    </lineage>
</organism>
<keyword evidence="1" id="KW-0378">Hydrolase</keyword>
<dbReference type="Gene3D" id="3.40.50.10890">
    <property type="match status" value="1"/>
</dbReference>
<dbReference type="SUPFAM" id="SSF56281">
    <property type="entry name" value="Metallo-hydrolase/oxidoreductase"/>
    <property type="match status" value="1"/>
</dbReference>
<evidence type="ECO:0000313" key="4">
    <source>
        <dbReference type="EMBL" id="BDY11723.1"/>
    </source>
</evidence>